<evidence type="ECO:0000313" key="4">
    <source>
        <dbReference type="Proteomes" id="UP000614469"/>
    </source>
</evidence>
<dbReference type="Pfam" id="PF00571">
    <property type="entry name" value="CBS"/>
    <property type="match status" value="1"/>
</dbReference>
<accession>A0A8J6TIA1</accession>
<dbReference type="Proteomes" id="UP000614469">
    <property type="component" value="Unassembled WGS sequence"/>
</dbReference>
<dbReference type="InterPro" id="IPR046342">
    <property type="entry name" value="CBS_dom_sf"/>
</dbReference>
<dbReference type="SUPFAM" id="SSF54631">
    <property type="entry name" value="CBS-domain pair"/>
    <property type="match status" value="1"/>
</dbReference>
<dbReference type="AlphaFoldDB" id="A0A8J6TIA1"/>
<evidence type="ECO:0000259" key="2">
    <source>
        <dbReference type="PROSITE" id="PS51371"/>
    </source>
</evidence>
<keyword evidence="1" id="KW-0129">CBS domain</keyword>
<feature type="domain" description="CBS" evidence="2">
    <location>
        <begin position="230"/>
        <end position="289"/>
    </location>
</feature>
<dbReference type="EMBL" id="JACNJN010000082">
    <property type="protein sequence ID" value="MBC8334844.1"/>
    <property type="molecule type" value="Genomic_DNA"/>
</dbReference>
<proteinExistence type="predicted"/>
<reference evidence="3 4" key="1">
    <citation type="submission" date="2020-08" db="EMBL/GenBank/DDBJ databases">
        <title>Bridging the membrane lipid divide: bacteria of the FCB group superphylum have the potential to synthesize archaeal ether lipids.</title>
        <authorList>
            <person name="Villanueva L."/>
            <person name="Von Meijenfeldt F.A.B."/>
            <person name="Westbye A.B."/>
            <person name="Yadav S."/>
            <person name="Hopmans E.C."/>
            <person name="Dutilh B.E."/>
            <person name="Sinninghe Damste J.S."/>
        </authorList>
    </citation>
    <scope>NUCLEOTIDE SEQUENCE [LARGE SCALE GENOMIC DNA]</scope>
    <source>
        <strain evidence="3">NIOZ-UU36</strain>
    </source>
</reference>
<name>A0A8J6TIA1_9CHLR</name>
<dbReference type="Gene3D" id="3.10.580.10">
    <property type="entry name" value="CBS-domain"/>
    <property type="match status" value="1"/>
</dbReference>
<dbReference type="SUPFAM" id="SSF54913">
    <property type="entry name" value="GlnB-like"/>
    <property type="match status" value="1"/>
</dbReference>
<gene>
    <name evidence="3" type="ORF">H8E29_06240</name>
</gene>
<protein>
    <submittedName>
        <fullName evidence="3">CBS domain-containing protein</fullName>
    </submittedName>
</protein>
<dbReference type="InterPro" id="IPR011322">
    <property type="entry name" value="N-reg_PII-like_a/b"/>
</dbReference>
<evidence type="ECO:0000313" key="3">
    <source>
        <dbReference type="EMBL" id="MBC8334844.1"/>
    </source>
</evidence>
<sequence length="293" mass="32307">MSNLLLVILNDTSVLPDLLGVWREIGVPGTTILQSAGGHASRNWLSRVGLGAINKLFETKEVETRTLMAVFEDEDLLAQAIAEAERIVGGFDRPNSGVVLVLPVSQALGVYKASPKPVQEVSPPSLRSDWSILRDTLVESVDSLWSLEPTIVPADTQLEDVVLAMLVHPRVHLASVVAKDGRLIGLLKLAVLADDLFFHILPEEFLGEITDLEKLMDYATKTRTLTAQDAMTPPVWVKRDDTVAEAFKRMHDNKLSGLPIVDDLYRVVGYINLLELLSLFIHINDDADLSEEN</sequence>
<comment type="caution">
    <text evidence="3">The sequence shown here is derived from an EMBL/GenBank/DDBJ whole genome shotgun (WGS) entry which is preliminary data.</text>
</comment>
<evidence type="ECO:0000256" key="1">
    <source>
        <dbReference type="PROSITE-ProRule" id="PRU00703"/>
    </source>
</evidence>
<organism evidence="3 4">
    <name type="scientific">Candidatus Desulfolinea nitratireducens</name>
    <dbReference type="NCBI Taxonomy" id="2841698"/>
    <lineage>
        <taxon>Bacteria</taxon>
        <taxon>Bacillati</taxon>
        <taxon>Chloroflexota</taxon>
        <taxon>Anaerolineae</taxon>
        <taxon>Anaerolineales</taxon>
        <taxon>Anaerolineales incertae sedis</taxon>
        <taxon>Candidatus Desulfolinea</taxon>
    </lineage>
</organism>
<dbReference type="InterPro" id="IPR000644">
    <property type="entry name" value="CBS_dom"/>
</dbReference>
<dbReference type="SMART" id="SM00116">
    <property type="entry name" value="CBS"/>
    <property type="match status" value="2"/>
</dbReference>
<dbReference type="PROSITE" id="PS51371">
    <property type="entry name" value="CBS"/>
    <property type="match status" value="1"/>
</dbReference>